<evidence type="ECO:0000256" key="2">
    <source>
        <dbReference type="ARBA" id="ARBA00023125"/>
    </source>
</evidence>
<dbReference type="Gene3D" id="1.10.10.10">
    <property type="entry name" value="Winged helix-like DNA-binding domain superfamily/Winged helix DNA-binding domain"/>
    <property type="match status" value="1"/>
</dbReference>
<dbReference type="EMBL" id="QLMJ01000002">
    <property type="protein sequence ID" value="RAK42377.1"/>
    <property type="molecule type" value="Genomic_DNA"/>
</dbReference>
<dbReference type="InterPro" id="IPR036388">
    <property type="entry name" value="WH-like_DNA-bd_sf"/>
</dbReference>
<dbReference type="Pfam" id="PF09339">
    <property type="entry name" value="HTH_IclR"/>
    <property type="match status" value="1"/>
</dbReference>
<name>A0A327ZHF8_9ACTN</name>
<reference evidence="7 8" key="1">
    <citation type="submission" date="2018-06" db="EMBL/GenBank/DDBJ databases">
        <title>Genomic Encyclopedia of Type Strains, Phase III (KMG-III): the genomes of soil and plant-associated and newly described type strains.</title>
        <authorList>
            <person name="Whitman W."/>
        </authorList>
    </citation>
    <scope>NUCLEOTIDE SEQUENCE [LARGE SCALE GENOMIC DNA]</scope>
    <source>
        <strain evidence="7 8">CGMCC 4.7090</strain>
    </source>
</reference>
<evidence type="ECO:0000259" key="6">
    <source>
        <dbReference type="PROSITE" id="PS51078"/>
    </source>
</evidence>
<evidence type="ECO:0000256" key="1">
    <source>
        <dbReference type="ARBA" id="ARBA00023015"/>
    </source>
</evidence>
<keyword evidence="8" id="KW-1185">Reference proteome</keyword>
<protein>
    <submittedName>
        <fullName evidence="7">IclR family transcriptional regulator</fullName>
    </submittedName>
</protein>
<dbReference type="RefSeq" id="WP_245972227.1">
    <property type="nucleotide sequence ID" value="NZ_JACHWI010000003.1"/>
</dbReference>
<dbReference type="AlphaFoldDB" id="A0A327ZHF8"/>
<dbReference type="InterPro" id="IPR029016">
    <property type="entry name" value="GAF-like_dom_sf"/>
</dbReference>
<sequence>MPSRTVPPASQATPGAAEDESQSRSIAAVERAMDVLLYFGRTDQPDLGVTEIATALGLTKAAVHRILTALRSRELITVDPATRRYALGHAAVALGRAYLARTDVRAMAAPELKHLSERTQETATLSLRRGDTRLYVDQVVPDQELRLEVSLGIPFPLNAGASSKAFLAFLPDFEVEAYLTRHPLAAVTDKTITEPAKLRKDLATVRKRGYSTSLGERQAGAASIAAPIFDHDARVVAVISLAGPALRFKPDADTSAVSDLKEAAARISAQLGYQPRP</sequence>
<evidence type="ECO:0000256" key="3">
    <source>
        <dbReference type="ARBA" id="ARBA00023163"/>
    </source>
</evidence>
<dbReference type="GO" id="GO:0003700">
    <property type="term" value="F:DNA-binding transcription factor activity"/>
    <property type="evidence" value="ECO:0007669"/>
    <property type="project" value="TreeGrafter"/>
</dbReference>
<evidence type="ECO:0000313" key="7">
    <source>
        <dbReference type="EMBL" id="RAK42377.1"/>
    </source>
</evidence>
<evidence type="ECO:0000313" key="8">
    <source>
        <dbReference type="Proteomes" id="UP000249341"/>
    </source>
</evidence>
<keyword evidence="2" id="KW-0238">DNA-binding</keyword>
<dbReference type="Pfam" id="PF01614">
    <property type="entry name" value="IclR_C"/>
    <property type="match status" value="1"/>
</dbReference>
<dbReference type="InterPro" id="IPR014757">
    <property type="entry name" value="Tscrpt_reg_IclR_C"/>
</dbReference>
<keyword evidence="1" id="KW-0805">Transcription regulation</keyword>
<dbReference type="PANTHER" id="PTHR30136:SF24">
    <property type="entry name" value="HTH-TYPE TRANSCRIPTIONAL REPRESSOR ALLR"/>
    <property type="match status" value="1"/>
</dbReference>
<dbReference type="SMART" id="SM00346">
    <property type="entry name" value="HTH_ICLR"/>
    <property type="match status" value="1"/>
</dbReference>
<feature type="region of interest" description="Disordered" evidence="4">
    <location>
        <begin position="1"/>
        <end position="23"/>
    </location>
</feature>
<evidence type="ECO:0000259" key="5">
    <source>
        <dbReference type="PROSITE" id="PS51077"/>
    </source>
</evidence>
<dbReference type="SUPFAM" id="SSF55781">
    <property type="entry name" value="GAF domain-like"/>
    <property type="match status" value="1"/>
</dbReference>
<dbReference type="GO" id="GO:0003677">
    <property type="term" value="F:DNA binding"/>
    <property type="evidence" value="ECO:0007669"/>
    <property type="project" value="UniProtKB-KW"/>
</dbReference>
<dbReference type="PROSITE" id="PS51077">
    <property type="entry name" value="HTH_ICLR"/>
    <property type="match status" value="1"/>
</dbReference>
<dbReference type="Proteomes" id="UP000249341">
    <property type="component" value="Unassembled WGS sequence"/>
</dbReference>
<gene>
    <name evidence="7" type="ORF">B0I29_102202</name>
</gene>
<dbReference type="InterPro" id="IPR050707">
    <property type="entry name" value="HTH_MetabolicPath_Reg"/>
</dbReference>
<feature type="domain" description="IclR-ED" evidence="6">
    <location>
        <begin position="90"/>
        <end position="273"/>
    </location>
</feature>
<dbReference type="InterPro" id="IPR036390">
    <property type="entry name" value="WH_DNA-bd_sf"/>
</dbReference>
<evidence type="ECO:0000256" key="4">
    <source>
        <dbReference type="SAM" id="MobiDB-lite"/>
    </source>
</evidence>
<comment type="caution">
    <text evidence="7">The sequence shown here is derived from an EMBL/GenBank/DDBJ whole genome shotgun (WGS) entry which is preliminary data.</text>
</comment>
<dbReference type="PANTHER" id="PTHR30136">
    <property type="entry name" value="HELIX-TURN-HELIX TRANSCRIPTIONAL REGULATOR, ICLR FAMILY"/>
    <property type="match status" value="1"/>
</dbReference>
<organism evidence="7 8">
    <name type="scientific">Actinoplanes lutulentus</name>
    <dbReference type="NCBI Taxonomy" id="1287878"/>
    <lineage>
        <taxon>Bacteria</taxon>
        <taxon>Bacillati</taxon>
        <taxon>Actinomycetota</taxon>
        <taxon>Actinomycetes</taxon>
        <taxon>Micromonosporales</taxon>
        <taxon>Micromonosporaceae</taxon>
        <taxon>Actinoplanes</taxon>
    </lineage>
</organism>
<dbReference type="InterPro" id="IPR005471">
    <property type="entry name" value="Tscrpt_reg_IclR_N"/>
</dbReference>
<dbReference type="Gene3D" id="3.30.450.40">
    <property type="match status" value="1"/>
</dbReference>
<dbReference type="SUPFAM" id="SSF46785">
    <property type="entry name" value="Winged helix' DNA-binding domain"/>
    <property type="match status" value="1"/>
</dbReference>
<feature type="domain" description="HTH iclR-type" evidence="5">
    <location>
        <begin position="26"/>
        <end position="89"/>
    </location>
</feature>
<proteinExistence type="predicted"/>
<dbReference type="PROSITE" id="PS51078">
    <property type="entry name" value="ICLR_ED"/>
    <property type="match status" value="1"/>
</dbReference>
<dbReference type="GO" id="GO:0045892">
    <property type="term" value="P:negative regulation of DNA-templated transcription"/>
    <property type="evidence" value="ECO:0007669"/>
    <property type="project" value="TreeGrafter"/>
</dbReference>
<accession>A0A327ZHF8</accession>
<keyword evidence="3" id="KW-0804">Transcription</keyword>